<keyword evidence="2" id="KW-0449">Lipoprotein</keyword>
<reference evidence="2" key="2">
    <citation type="journal article" date="2024" name="Toxins">
        <title>Genome Sequence Analysis of Native Xenorhabdus Strains Isolated from Entomopathogenic Nematodes in Argentina.</title>
        <authorList>
            <person name="Palma L."/>
            <person name="Frizzo L."/>
            <person name="Kaiser S."/>
            <person name="Berry C."/>
            <person name="Caballero P."/>
            <person name="Bode H.B."/>
            <person name="Del Valle E.E."/>
        </authorList>
    </citation>
    <scope>NUCLEOTIDE SEQUENCE</scope>
    <source>
        <strain evidence="2">M</strain>
    </source>
</reference>
<dbReference type="AlphaFoldDB" id="A0AAW3YT83"/>
<reference evidence="2" key="1">
    <citation type="submission" date="2020-09" db="EMBL/GenBank/DDBJ databases">
        <authorList>
            <person name="Palma L."/>
            <person name="Caballero P."/>
            <person name="Berry C."/>
            <person name="Del Valle E."/>
        </authorList>
    </citation>
    <scope>NUCLEOTIDE SEQUENCE</scope>
    <source>
        <strain evidence="2">M</strain>
    </source>
</reference>
<dbReference type="Proteomes" id="UP001193920">
    <property type="component" value="Unassembled WGS sequence"/>
</dbReference>
<protein>
    <submittedName>
        <fullName evidence="2">Membrane lipoprotein lipid attachment site-containing protein</fullName>
    </submittedName>
</protein>
<evidence type="ECO:0000256" key="1">
    <source>
        <dbReference type="SAM" id="SignalP"/>
    </source>
</evidence>
<name>A0AAW3YT83_9GAMM</name>
<evidence type="ECO:0000313" key="2">
    <source>
        <dbReference type="EMBL" id="MBD2800742.1"/>
    </source>
</evidence>
<dbReference type="RefSeq" id="WP_323868922.1">
    <property type="nucleotide sequence ID" value="NZ_JACXBF010000207.1"/>
</dbReference>
<feature type="chain" id="PRO_5043632724" evidence="1">
    <location>
        <begin position="20"/>
        <end position="113"/>
    </location>
</feature>
<feature type="signal peptide" evidence="1">
    <location>
        <begin position="1"/>
        <end position="19"/>
    </location>
</feature>
<dbReference type="EMBL" id="JACXBF010000207">
    <property type="protein sequence ID" value="MBD2800742.1"/>
    <property type="molecule type" value="Genomic_DNA"/>
</dbReference>
<gene>
    <name evidence="2" type="ORF">ID854_09825</name>
</gene>
<comment type="caution">
    <text evidence="2">The sequence shown here is derived from an EMBL/GenBank/DDBJ whole genome shotgun (WGS) entry which is preliminary data.</text>
</comment>
<sequence length="113" mass="13154">MKKIIFTLCLLAMTGCSSIQDMRNRNPNQTFVSNKSVKNIAECILFEWQENTPRYGSVFIQPYSDGYTVYSESQLEVADIINENNRAKINFYHQGGLFDYRIDNRVKKIKLCI</sequence>
<proteinExistence type="predicted"/>
<organism evidence="2">
    <name type="scientific">Xenorhabdus szentirmaii</name>
    <dbReference type="NCBI Taxonomy" id="290112"/>
    <lineage>
        <taxon>Bacteria</taxon>
        <taxon>Pseudomonadati</taxon>
        <taxon>Pseudomonadota</taxon>
        <taxon>Gammaproteobacteria</taxon>
        <taxon>Enterobacterales</taxon>
        <taxon>Morganellaceae</taxon>
        <taxon>Xenorhabdus</taxon>
    </lineage>
</organism>
<keyword evidence="1" id="KW-0732">Signal</keyword>
<accession>A0AAW3YT83</accession>
<dbReference type="PROSITE" id="PS51257">
    <property type="entry name" value="PROKAR_LIPOPROTEIN"/>
    <property type="match status" value="1"/>
</dbReference>